<keyword evidence="6 9" id="KW-0411">Iron-sulfur</keyword>
<organism evidence="11 12">
    <name type="scientific">Haloarcula nitratireducens</name>
    <dbReference type="NCBI Taxonomy" id="2487749"/>
    <lineage>
        <taxon>Archaea</taxon>
        <taxon>Methanobacteriati</taxon>
        <taxon>Methanobacteriota</taxon>
        <taxon>Stenosarchaea group</taxon>
        <taxon>Halobacteria</taxon>
        <taxon>Halobacteriales</taxon>
        <taxon>Haloarculaceae</taxon>
        <taxon>Haloarcula</taxon>
    </lineage>
</organism>
<feature type="domain" description="DUF83" evidence="10">
    <location>
        <begin position="35"/>
        <end position="192"/>
    </location>
</feature>
<gene>
    <name evidence="11" type="primary">cas4</name>
    <name evidence="11" type="ORF">EGH23_18110</name>
</gene>
<dbReference type="Gene3D" id="3.90.320.10">
    <property type="match status" value="1"/>
</dbReference>
<reference evidence="11 12" key="1">
    <citation type="submission" date="2021-06" db="EMBL/GenBank/DDBJ databases">
        <title>Halomicroarcula sp. a new haloarchaeum isolated from saline soil.</title>
        <authorList>
            <person name="Duran-Viseras A."/>
            <person name="Sanchez-Porro C."/>
            <person name="Ventosa A."/>
        </authorList>
    </citation>
    <scope>NUCLEOTIDE SEQUENCE [LARGE SCALE GENOMIC DNA]</scope>
    <source>
        <strain evidence="11 12">F27</strain>
    </source>
</reference>
<dbReference type="Pfam" id="PF01930">
    <property type="entry name" value="Cas_Cas4"/>
    <property type="match status" value="1"/>
</dbReference>
<dbReference type="GO" id="GO:0051607">
    <property type="term" value="P:defense response to virus"/>
    <property type="evidence" value="ECO:0007669"/>
    <property type="project" value="UniProtKB-KW"/>
</dbReference>
<evidence type="ECO:0000256" key="8">
    <source>
        <dbReference type="ARBA" id="ARBA00023211"/>
    </source>
</evidence>
<keyword evidence="3 9" id="KW-0378">Hydrolase</keyword>
<dbReference type="InterPro" id="IPR011604">
    <property type="entry name" value="PDDEXK-like_dom_sf"/>
</dbReference>
<dbReference type="GO" id="GO:0004527">
    <property type="term" value="F:exonuclease activity"/>
    <property type="evidence" value="ECO:0007669"/>
    <property type="project" value="UniProtKB-KW"/>
</dbReference>
<proteinExistence type="inferred from homology"/>
<dbReference type="GO" id="GO:0051536">
    <property type="term" value="F:iron-sulfur cluster binding"/>
    <property type="evidence" value="ECO:0007669"/>
    <property type="project" value="UniProtKB-KW"/>
</dbReference>
<evidence type="ECO:0000256" key="3">
    <source>
        <dbReference type="ARBA" id="ARBA00022801"/>
    </source>
</evidence>
<name>A0AAW4PEM7_9EURY</name>
<evidence type="ECO:0000256" key="6">
    <source>
        <dbReference type="ARBA" id="ARBA00023014"/>
    </source>
</evidence>
<dbReference type="EMBL" id="RKLT01000010">
    <property type="protein sequence ID" value="MBX0296796.1"/>
    <property type="molecule type" value="Genomic_DNA"/>
</dbReference>
<keyword evidence="12" id="KW-1185">Reference proteome</keyword>
<evidence type="ECO:0000256" key="4">
    <source>
        <dbReference type="ARBA" id="ARBA00022839"/>
    </source>
</evidence>
<keyword evidence="2 9" id="KW-0479">Metal-binding</keyword>
<dbReference type="RefSeq" id="WP_220581385.1">
    <property type="nucleotide sequence ID" value="NZ_RKLT01000010.1"/>
</dbReference>
<sequence>MTEDDTAPDRTADDPVERLLRSARNEAVDDSFHVTGVMMQYYEVCKRELWFASRHLEIDRDNAAVVRGTQVDDSAYEDERRNISVDGTIAIDVLEDGRVMEVKPSSSLVEPAKLQLLYYLWYLDRVVGVDRDGVLAHPTERKREDVELTDANVDRVENAIRGIHDVVTSDSPPPAEEKPFCDSCAYHDFCWSC</sequence>
<keyword evidence="8 9" id="KW-0464">Manganese</keyword>
<keyword evidence="5 9" id="KW-0408">Iron</keyword>
<evidence type="ECO:0000256" key="7">
    <source>
        <dbReference type="ARBA" id="ARBA00023118"/>
    </source>
</evidence>
<accession>A0AAW4PEM7</accession>
<dbReference type="PANTHER" id="PTHR37168">
    <property type="entry name" value="CRISPR-ASSOCIATED EXONUCLEASE CAS4"/>
    <property type="match status" value="1"/>
</dbReference>
<evidence type="ECO:0000256" key="5">
    <source>
        <dbReference type="ARBA" id="ARBA00023004"/>
    </source>
</evidence>
<dbReference type="InterPro" id="IPR022765">
    <property type="entry name" value="Dna2/Cas4_DUF83"/>
</dbReference>
<dbReference type="GO" id="GO:0046872">
    <property type="term" value="F:metal ion binding"/>
    <property type="evidence" value="ECO:0007669"/>
    <property type="project" value="UniProtKB-KW"/>
</dbReference>
<evidence type="ECO:0000256" key="9">
    <source>
        <dbReference type="RuleBase" id="RU365022"/>
    </source>
</evidence>
<protein>
    <recommendedName>
        <fullName evidence="9">CRISPR-associated exonuclease Cas4</fullName>
        <ecNumber evidence="9">3.1.12.1</ecNumber>
    </recommendedName>
</protein>
<comment type="cofactor">
    <cofactor evidence="9">
        <name>iron-sulfur cluster</name>
        <dbReference type="ChEBI" id="CHEBI:30408"/>
    </cofactor>
</comment>
<comment type="function">
    <text evidence="9">CRISPR (clustered regularly interspaced short palindromic repeat) is an adaptive immune system that provides protection against mobile genetic elements (viruses, transposable elements and conjugative plasmids). CRISPR clusters contain sequences complementary to antecedent mobile elements and target invading nucleic acids. CRISPR clusters are transcribed and processed into CRISPR RNA (crRNA).</text>
</comment>
<evidence type="ECO:0000259" key="10">
    <source>
        <dbReference type="Pfam" id="PF01930"/>
    </source>
</evidence>
<dbReference type="EC" id="3.1.12.1" evidence="9"/>
<dbReference type="AlphaFoldDB" id="A0AAW4PEM7"/>
<keyword evidence="1 9" id="KW-0540">Nuclease</keyword>
<dbReference type="InterPro" id="IPR013343">
    <property type="entry name" value="CRISPR-assoc_prot_Cas4"/>
</dbReference>
<evidence type="ECO:0000313" key="12">
    <source>
        <dbReference type="Proteomes" id="UP001430455"/>
    </source>
</evidence>
<evidence type="ECO:0000256" key="1">
    <source>
        <dbReference type="ARBA" id="ARBA00022722"/>
    </source>
</evidence>
<comment type="similarity">
    <text evidence="9">Belongs to the CRISPR-associated exonuclease Cas4 family.</text>
</comment>
<evidence type="ECO:0000256" key="2">
    <source>
        <dbReference type="ARBA" id="ARBA00022723"/>
    </source>
</evidence>
<comment type="caution">
    <text evidence="11">The sequence shown here is derived from an EMBL/GenBank/DDBJ whole genome shotgun (WGS) entry which is preliminary data.</text>
</comment>
<dbReference type="PANTHER" id="PTHR37168:SF1">
    <property type="entry name" value="CRISPR-ASSOCIATED EXONUCLEASE CAS4"/>
    <property type="match status" value="1"/>
</dbReference>
<dbReference type="Proteomes" id="UP001430455">
    <property type="component" value="Unassembled WGS sequence"/>
</dbReference>
<dbReference type="NCBIfam" id="TIGR00372">
    <property type="entry name" value="cas4"/>
    <property type="match status" value="1"/>
</dbReference>
<comment type="cofactor">
    <cofactor evidence="9">
        <name>Mg(2+)</name>
        <dbReference type="ChEBI" id="CHEBI:18420"/>
    </cofactor>
    <cofactor evidence="9">
        <name>Mn(2+)</name>
        <dbReference type="ChEBI" id="CHEBI:29035"/>
    </cofactor>
    <text evidence="9">Mg(2+) or Mn(2+) required for ssDNA cleavage activity.</text>
</comment>
<keyword evidence="4 9" id="KW-0269">Exonuclease</keyword>
<keyword evidence="7 9" id="KW-0051">Antiviral defense</keyword>
<evidence type="ECO:0000313" key="11">
    <source>
        <dbReference type="EMBL" id="MBX0296796.1"/>
    </source>
</evidence>